<dbReference type="GO" id="GO:0005886">
    <property type="term" value="C:plasma membrane"/>
    <property type="evidence" value="ECO:0007669"/>
    <property type="project" value="UniProtKB-SubCell"/>
</dbReference>
<name>A0A2K8UCE2_9GAMM</name>
<keyword evidence="3" id="KW-0645">Protease</keyword>
<dbReference type="NCBIfam" id="TIGR02914">
    <property type="entry name" value="EpsI_fam"/>
    <property type="match status" value="1"/>
</dbReference>
<feature type="transmembrane region" description="Helical" evidence="8">
    <location>
        <begin position="50"/>
        <end position="66"/>
    </location>
</feature>
<keyword evidence="4 8" id="KW-0812">Transmembrane</keyword>
<feature type="transmembrane region" description="Helical" evidence="8">
    <location>
        <begin position="217"/>
        <end position="237"/>
    </location>
</feature>
<dbReference type="InterPro" id="IPR017540">
    <property type="entry name" value="Exosortase-1"/>
</dbReference>
<proteinExistence type="predicted"/>
<dbReference type="NCBIfam" id="TIGR02602">
    <property type="entry name" value="8TM_EpsH"/>
    <property type="match status" value="1"/>
</dbReference>
<dbReference type="Pfam" id="PF09721">
    <property type="entry name" value="Exosortase_EpsH"/>
    <property type="match status" value="1"/>
</dbReference>
<protein>
    <recommendedName>
        <fullName evidence="9">Methanolan biosynthesis EpsI domain-containing protein</fullName>
    </recommendedName>
</protein>
<reference evidence="10 11" key="1">
    <citation type="submission" date="2017-03" db="EMBL/GenBank/DDBJ databases">
        <title>Complete genome sequence of Candidatus 'Thiodictyon syntrophicum' sp. nov. strain Cad16T, a photolithoautotroph purple sulfur bacterium isolated from an alpine meromictic lake.</title>
        <authorList>
            <person name="Luedin S.M."/>
            <person name="Pothier J.F."/>
            <person name="Danza F."/>
            <person name="Storelli N."/>
            <person name="Wittwer M."/>
            <person name="Tonolla M."/>
        </authorList>
    </citation>
    <scope>NUCLEOTIDE SEQUENCE [LARGE SCALE GENOMIC DNA]</scope>
    <source>
        <strain evidence="10 11">Cad16T</strain>
    </source>
</reference>
<dbReference type="NCBIfam" id="TIGR04178">
    <property type="entry name" value="exo_archaeo"/>
    <property type="match status" value="1"/>
</dbReference>
<dbReference type="InterPro" id="IPR014263">
    <property type="entry name" value="Methanolan_biosynth_EpsI"/>
</dbReference>
<dbReference type="InterPro" id="IPR026392">
    <property type="entry name" value="Exo/Archaeosortase_dom"/>
</dbReference>
<evidence type="ECO:0000313" key="11">
    <source>
        <dbReference type="Proteomes" id="UP000232638"/>
    </source>
</evidence>
<dbReference type="AlphaFoldDB" id="A0A2K8UCE2"/>
<keyword evidence="2" id="KW-1003">Cell membrane</keyword>
<evidence type="ECO:0000256" key="3">
    <source>
        <dbReference type="ARBA" id="ARBA00022670"/>
    </source>
</evidence>
<dbReference type="Pfam" id="PF11984">
    <property type="entry name" value="DUF3485"/>
    <property type="match status" value="1"/>
</dbReference>
<evidence type="ECO:0000256" key="7">
    <source>
        <dbReference type="ARBA" id="ARBA00023136"/>
    </source>
</evidence>
<dbReference type="OrthoDB" id="9797363at2"/>
<dbReference type="Proteomes" id="UP000232638">
    <property type="component" value="Chromosome"/>
</dbReference>
<dbReference type="EMBL" id="CP020370">
    <property type="protein sequence ID" value="AUB83205.1"/>
    <property type="molecule type" value="Genomic_DNA"/>
</dbReference>
<feature type="transmembrane region" description="Helical" evidence="8">
    <location>
        <begin position="78"/>
        <end position="98"/>
    </location>
</feature>
<dbReference type="RefSeq" id="WP_100920897.1">
    <property type="nucleotide sequence ID" value="NZ_CP020370.1"/>
</dbReference>
<feature type="transmembrane region" description="Helical" evidence="8">
    <location>
        <begin position="298"/>
        <end position="318"/>
    </location>
</feature>
<feature type="transmembrane region" description="Helical" evidence="8">
    <location>
        <begin position="104"/>
        <end position="121"/>
    </location>
</feature>
<evidence type="ECO:0000256" key="6">
    <source>
        <dbReference type="ARBA" id="ARBA00022989"/>
    </source>
</evidence>
<feature type="domain" description="Methanolan biosynthesis EpsI" evidence="9">
    <location>
        <begin position="304"/>
        <end position="504"/>
    </location>
</feature>
<dbReference type="InterPro" id="IPR019127">
    <property type="entry name" value="Exosortase"/>
</dbReference>
<evidence type="ECO:0000256" key="8">
    <source>
        <dbReference type="SAM" id="Phobius"/>
    </source>
</evidence>
<evidence type="ECO:0000256" key="2">
    <source>
        <dbReference type="ARBA" id="ARBA00022475"/>
    </source>
</evidence>
<dbReference type="GO" id="GO:0008233">
    <property type="term" value="F:peptidase activity"/>
    <property type="evidence" value="ECO:0007669"/>
    <property type="project" value="UniProtKB-KW"/>
</dbReference>
<dbReference type="InterPro" id="IPR013426">
    <property type="entry name" value="EpsH-like"/>
</dbReference>
<evidence type="ECO:0000313" key="10">
    <source>
        <dbReference type="EMBL" id="AUB83205.1"/>
    </source>
</evidence>
<dbReference type="NCBIfam" id="TIGR03109">
    <property type="entry name" value="exosort_XrtA"/>
    <property type="match status" value="1"/>
</dbReference>
<sequence length="514" mass="55923">MVASIARVAPGKSAWGPVLVGLVFVLALVSALFADTLRALVSTWMGSETYAHGFLIVPISLWLVWEKRAALRVTVPQPTLLPALLMLPVGLVWLLAQLVDVRVVQEYAFVCLLILAIWAMIGTATARFLAFPLGFLLLAVPVGDGLTYPLMNFTADFSVNMLRLTGIPVYRDGTFFSLPTGDWSVIEECSGIRYLLASVTLGVLFSYLTYSKIWKRVLFIALSALVPILANGLRAYMIVMIGHLSGMKLATGVDHLVYGWVFFGIVIAIMFAVGAIWRDPEPDKAPRQADSGAGRSTIVAALSVLLASAVGPGLLLALERAPAGGDERVELRSPAPVGGWQSEGGNLWSWRPHIVGTDGEVYGFYRAEAAPVGLYLGIYRRQREGAEVVNVQNQMVPTSDLEWSDKEITTRRIASPIGEFKVKQDRLAGRLGGQRLLVWNWYRIGAVNTSNPFVAKFAEAAYRLVGRQPSGAVIVLAAPYRESPDEAAAVLTVFIDAMWPSLEAEIQRATGHGR</sequence>
<feature type="transmembrane region" description="Helical" evidence="8">
    <location>
        <begin position="257"/>
        <end position="277"/>
    </location>
</feature>
<evidence type="ECO:0000256" key="5">
    <source>
        <dbReference type="ARBA" id="ARBA00022801"/>
    </source>
</evidence>
<keyword evidence="7 8" id="KW-0472">Membrane</keyword>
<feature type="transmembrane region" description="Helical" evidence="8">
    <location>
        <begin position="128"/>
        <end position="151"/>
    </location>
</feature>
<feature type="transmembrane region" description="Helical" evidence="8">
    <location>
        <begin position="192"/>
        <end position="210"/>
    </location>
</feature>
<organism evidence="10 11">
    <name type="scientific">Candidatus Thiodictyon syntrophicum</name>
    <dbReference type="NCBI Taxonomy" id="1166950"/>
    <lineage>
        <taxon>Bacteria</taxon>
        <taxon>Pseudomonadati</taxon>
        <taxon>Pseudomonadota</taxon>
        <taxon>Gammaproteobacteria</taxon>
        <taxon>Chromatiales</taxon>
        <taxon>Chromatiaceae</taxon>
        <taxon>Thiodictyon</taxon>
    </lineage>
</organism>
<dbReference type="KEGG" id="tsy:THSYN_21175"/>
<dbReference type="GO" id="GO:0006508">
    <property type="term" value="P:proteolysis"/>
    <property type="evidence" value="ECO:0007669"/>
    <property type="project" value="UniProtKB-KW"/>
</dbReference>
<evidence type="ECO:0000256" key="1">
    <source>
        <dbReference type="ARBA" id="ARBA00004651"/>
    </source>
</evidence>
<accession>A0A2K8UCE2</accession>
<evidence type="ECO:0000256" key="4">
    <source>
        <dbReference type="ARBA" id="ARBA00022692"/>
    </source>
</evidence>
<keyword evidence="6 8" id="KW-1133">Transmembrane helix</keyword>
<comment type="subcellular location">
    <subcellularLocation>
        <location evidence="1">Cell membrane</location>
        <topology evidence="1">Multi-pass membrane protein</topology>
    </subcellularLocation>
</comment>
<evidence type="ECO:0000259" key="9">
    <source>
        <dbReference type="Pfam" id="PF11984"/>
    </source>
</evidence>
<gene>
    <name evidence="10" type="ORF">THSYN_21175</name>
</gene>
<keyword evidence="5" id="KW-0378">Hydrolase</keyword>
<keyword evidence="11" id="KW-1185">Reference proteome</keyword>